<accession>A0A8X6HII8</accession>
<name>A0A8X6HII8_TRICU</name>
<dbReference type="AlphaFoldDB" id="A0A8X6HII8"/>
<dbReference type="OrthoDB" id="272985at2759"/>
<evidence type="ECO:0000313" key="3">
    <source>
        <dbReference type="Proteomes" id="UP000887116"/>
    </source>
</evidence>
<dbReference type="Proteomes" id="UP000887116">
    <property type="component" value="Unassembled WGS sequence"/>
</dbReference>
<protein>
    <submittedName>
        <fullName evidence="2">Uncharacterized protein</fullName>
    </submittedName>
</protein>
<gene>
    <name evidence="2" type="ORF">TNCT_109361</name>
</gene>
<comment type="caution">
    <text evidence="2">The sequence shown here is derived from an EMBL/GenBank/DDBJ whole genome shotgun (WGS) entry which is preliminary data.</text>
</comment>
<evidence type="ECO:0000256" key="1">
    <source>
        <dbReference type="SAM" id="MobiDB-lite"/>
    </source>
</evidence>
<proteinExistence type="predicted"/>
<dbReference type="EMBL" id="BMAO01038386">
    <property type="protein sequence ID" value="GFR24601.1"/>
    <property type="molecule type" value="Genomic_DNA"/>
</dbReference>
<evidence type="ECO:0000313" key="2">
    <source>
        <dbReference type="EMBL" id="GFR24601.1"/>
    </source>
</evidence>
<keyword evidence="3" id="KW-1185">Reference proteome</keyword>
<reference evidence="2" key="1">
    <citation type="submission" date="2020-07" db="EMBL/GenBank/DDBJ databases">
        <title>Multicomponent nature underlies the extraordinary mechanical properties of spider dragline silk.</title>
        <authorList>
            <person name="Kono N."/>
            <person name="Nakamura H."/>
            <person name="Mori M."/>
            <person name="Yoshida Y."/>
            <person name="Ohtoshi R."/>
            <person name="Malay A.D."/>
            <person name="Moran D.A.P."/>
            <person name="Tomita M."/>
            <person name="Numata K."/>
            <person name="Arakawa K."/>
        </authorList>
    </citation>
    <scope>NUCLEOTIDE SEQUENCE</scope>
</reference>
<feature type="region of interest" description="Disordered" evidence="1">
    <location>
        <begin position="1"/>
        <end position="20"/>
    </location>
</feature>
<sequence>MPCGQNVNSPDERLSKVHPNIQPNFKDQDWLSHRAILASRNDVVEKLNITIQKQLPGKEYTYKSIDYIFIDNEAVQYPIEFLNSI</sequence>
<organism evidence="2 3">
    <name type="scientific">Trichonephila clavata</name>
    <name type="common">Joro spider</name>
    <name type="synonym">Nephila clavata</name>
    <dbReference type="NCBI Taxonomy" id="2740835"/>
    <lineage>
        <taxon>Eukaryota</taxon>
        <taxon>Metazoa</taxon>
        <taxon>Ecdysozoa</taxon>
        <taxon>Arthropoda</taxon>
        <taxon>Chelicerata</taxon>
        <taxon>Arachnida</taxon>
        <taxon>Araneae</taxon>
        <taxon>Araneomorphae</taxon>
        <taxon>Entelegynae</taxon>
        <taxon>Araneoidea</taxon>
        <taxon>Nephilidae</taxon>
        <taxon>Trichonephila</taxon>
    </lineage>
</organism>